<keyword evidence="3" id="KW-1185">Reference proteome</keyword>
<protein>
    <submittedName>
        <fullName evidence="2">PilZ domain-containing protein</fullName>
    </submittedName>
</protein>
<evidence type="ECO:0000313" key="3">
    <source>
        <dbReference type="Proteomes" id="UP000593875"/>
    </source>
</evidence>
<dbReference type="RefSeq" id="WP_193686325.1">
    <property type="nucleotide sequence ID" value="NZ_CP062941.1"/>
</dbReference>
<sequence>MHSEQRQSPRKILKTRAMLVPEAGDRVMGRTTDLSANGVSVSVPQPLGVGQTVQMRFDLLVEGNVVPIQARARTQYCILSNGEFKLGLQFLNLELSAMTALSRFLR</sequence>
<gene>
    <name evidence="2" type="ORF">LPB04_20625</name>
</gene>
<evidence type="ECO:0000259" key="1">
    <source>
        <dbReference type="Pfam" id="PF07238"/>
    </source>
</evidence>
<reference evidence="2 3" key="1">
    <citation type="submission" date="2020-10" db="EMBL/GenBank/DDBJ databases">
        <title>Genome sequencing of Massilia sp. LPB0304.</title>
        <authorList>
            <person name="Kim J."/>
        </authorList>
    </citation>
    <scope>NUCLEOTIDE SEQUENCE [LARGE SCALE GENOMIC DNA]</scope>
    <source>
        <strain evidence="2 3">LPB0304</strain>
    </source>
</reference>
<evidence type="ECO:0000313" key="2">
    <source>
        <dbReference type="EMBL" id="QOL49283.1"/>
    </source>
</evidence>
<dbReference type="Proteomes" id="UP000593875">
    <property type="component" value="Chromosome"/>
</dbReference>
<name>A0A7L9U2J9_9BURK</name>
<dbReference type="SUPFAM" id="SSF141371">
    <property type="entry name" value="PilZ domain-like"/>
    <property type="match status" value="1"/>
</dbReference>
<feature type="domain" description="PilZ" evidence="1">
    <location>
        <begin position="4"/>
        <end position="105"/>
    </location>
</feature>
<dbReference type="InterPro" id="IPR009875">
    <property type="entry name" value="PilZ_domain"/>
</dbReference>
<dbReference type="Gene3D" id="2.40.10.220">
    <property type="entry name" value="predicted glycosyltransferase like domains"/>
    <property type="match status" value="1"/>
</dbReference>
<dbReference type="AlphaFoldDB" id="A0A7L9U2J9"/>
<organism evidence="2 3">
    <name type="scientific">Massilia litorea</name>
    <dbReference type="NCBI Taxonomy" id="2769491"/>
    <lineage>
        <taxon>Bacteria</taxon>
        <taxon>Pseudomonadati</taxon>
        <taxon>Pseudomonadota</taxon>
        <taxon>Betaproteobacteria</taxon>
        <taxon>Burkholderiales</taxon>
        <taxon>Oxalobacteraceae</taxon>
        <taxon>Telluria group</taxon>
        <taxon>Massilia</taxon>
    </lineage>
</organism>
<dbReference type="GO" id="GO:0035438">
    <property type="term" value="F:cyclic-di-GMP binding"/>
    <property type="evidence" value="ECO:0007669"/>
    <property type="project" value="InterPro"/>
</dbReference>
<dbReference type="EMBL" id="CP062941">
    <property type="protein sequence ID" value="QOL49283.1"/>
    <property type="molecule type" value="Genomic_DNA"/>
</dbReference>
<accession>A0A7L9U2J9</accession>
<proteinExistence type="predicted"/>
<dbReference type="KEGG" id="mlir:LPB04_20625"/>
<dbReference type="Pfam" id="PF07238">
    <property type="entry name" value="PilZ"/>
    <property type="match status" value="1"/>
</dbReference>